<evidence type="ECO:0000256" key="1">
    <source>
        <dbReference type="SAM" id="SignalP"/>
    </source>
</evidence>
<reference evidence="2 3" key="1">
    <citation type="submission" date="2019-12" db="EMBL/GenBank/DDBJ databases">
        <authorList>
            <person name="Kim Y.S."/>
        </authorList>
    </citation>
    <scope>NUCLEOTIDE SEQUENCE [LARGE SCALE GENOMIC DNA]</scope>
    <source>
        <strain evidence="2 3">MMS17-SY077</strain>
    </source>
</reference>
<dbReference type="EMBL" id="WSTA01000070">
    <property type="protein sequence ID" value="MWB99622.1"/>
    <property type="molecule type" value="Genomic_DNA"/>
</dbReference>
<evidence type="ECO:0000313" key="2">
    <source>
        <dbReference type="EMBL" id="MWB99622.1"/>
    </source>
</evidence>
<keyword evidence="3" id="KW-1185">Reference proteome</keyword>
<accession>A0A6I4P217</accession>
<gene>
    <name evidence="2" type="ORF">GB864_13810</name>
</gene>
<dbReference type="AlphaFoldDB" id="A0A6I4P217"/>
<keyword evidence="1" id="KW-0732">Signal</keyword>
<proteinExistence type="predicted"/>
<name>A0A6I4P217_9MICO</name>
<organism evidence="2 3">
    <name type="scientific">Agromyces seonyuensis</name>
    <dbReference type="NCBI Taxonomy" id="2662446"/>
    <lineage>
        <taxon>Bacteria</taxon>
        <taxon>Bacillati</taxon>
        <taxon>Actinomycetota</taxon>
        <taxon>Actinomycetes</taxon>
        <taxon>Micrococcales</taxon>
        <taxon>Microbacteriaceae</taxon>
        <taxon>Agromyces</taxon>
    </lineage>
</organism>
<feature type="signal peptide" evidence="1">
    <location>
        <begin position="1"/>
        <end position="20"/>
    </location>
</feature>
<protein>
    <recommendedName>
        <fullName evidence="4">Bacterial spore germination immunoglobulin-like domain-containing protein</fullName>
    </recommendedName>
</protein>
<comment type="caution">
    <text evidence="2">The sequence shown here is derived from an EMBL/GenBank/DDBJ whole genome shotgun (WGS) entry which is preliminary data.</text>
</comment>
<dbReference type="RefSeq" id="WP_160426044.1">
    <property type="nucleotide sequence ID" value="NZ_WSTA01000070.1"/>
</dbReference>
<evidence type="ECO:0008006" key="4">
    <source>
        <dbReference type="Google" id="ProtNLM"/>
    </source>
</evidence>
<dbReference type="Proteomes" id="UP000438182">
    <property type="component" value="Unassembled WGS sequence"/>
</dbReference>
<feature type="chain" id="PRO_5039107509" description="Bacterial spore germination immunoglobulin-like domain-containing protein" evidence="1">
    <location>
        <begin position="21"/>
        <end position="176"/>
    </location>
</feature>
<sequence length="176" mass="18356">MHRIHRFVVGAVAASALAVAALALSACTGFDPDDQRVANAVAAAEVRPVPAVEADTTGELDGVYRLEFDPEISDTAGVPELHRLAEGEPVELQLTLLGGYWQLSWSTDGESGYVEPGRFGLVDGVLSLESPDGRRVGDFEADLGNDALVLVPVGDDGAPRSSAVFSAAPWEVVEGG</sequence>
<evidence type="ECO:0000313" key="3">
    <source>
        <dbReference type="Proteomes" id="UP000438182"/>
    </source>
</evidence>
<dbReference type="PROSITE" id="PS51257">
    <property type="entry name" value="PROKAR_LIPOPROTEIN"/>
    <property type="match status" value="1"/>
</dbReference>